<accession>A0A6P7FI37</accession>
<proteinExistence type="predicted"/>
<evidence type="ECO:0000256" key="1">
    <source>
        <dbReference type="SAM" id="MobiDB-lite"/>
    </source>
</evidence>
<dbReference type="OrthoDB" id="1742084at2759"/>
<reference evidence="2 3" key="1">
    <citation type="submission" date="2025-04" db="UniProtKB">
        <authorList>
            <consortium name="RefSeq"/>
        </authorList>
    </citation>
    <scope>IDENTIFICATION</scope>
    <source>
        <tissue evidence="2 3">Whole insect</tissue>
    </source>
</reference>
<dbReference type="AlphaFoldDB" id="A0A6P7FI37"/>
<feature type="region of interest" description="Disordered" evidence="1">
    <location>
        <begin position="106"/>
        <end position="133"/>
    </location>
</feature>
<feature type="compositionally biased region" description="Basic and acidic residues" evidence="1">
    <location>
        <begin position="107"/>
        <end position="126"/>
    </location>
</feature>
<gene>
    <name evidence="2 3" type="primary">LOC114328165</name>
</gene>
<evidence type="ECO:0000313" key="2">
    <source>
        <dbReference type="RefSeq" id="XP_028132748.1"/>
    </source>
</evidence>
<name>A0A6P7FI37_DIAVI</name>
<protein>
    <submittedName>
        <fullName evidence="2 3">Uncharacterized protein LOC114328165 isoform X1</fullName>
    </submittedName>
</protein>
<dbReference type="RefSeq" id="XP_028132749.1">
    <property type="nucleotide sequence ID" value="XM_028276948.1"/>
</dbReference>
<dbReference type="KEGG" id="dvv:114328165"/>
<evidence type="ECO:0000313" key="3">
    <source>
        <dbReference type="RefSeq" id="XP_028132749.1"/>
    </source>
</evidence>
<sequence>MEQNRPENTTSQQQNVHLHMHHMCNCPGNVYPTYYPAVGYRSPAVPSLVTYQPPPVSRQFLQHYQYTQYNVGNQYSVPISHVASNTPIYNTTSVTSTDVVFGGVARDQQREKGDSQEDNGDVERTNDSSTFDYSQITSPASELLLTENSETTTPENFVKFLERSCLIAEQIAYRNKNRPCFRNIQNLCIRTRSEILKPCTTISNIHSQGIPWATKDFIYAFVRLTNCWHILKGYWENRDGSSLGKIEKELTPEFRACYIRWEKETMELASQLTRVFYNLDTNLVTPQVNLVKNSTPENVDKKNATIHNVTTSTLTNISINNSRSNTVRGIIRLPTISTTETVDQANQTYSADFCTVKEGFDLKEERRVYMKPGSYNVPKRDGTDGGTISTPRAIEFLETAQNINKSQANNDRYWTNINVVGSKKSEEAKVQEDVTSDSELELDLSTHLNVHEWLISNNFSDVSELSPTSTATQDLRAFFVDASTLYESLPQLDTNLQKSSSIKVLQRGKNALRKERDIQINGLTGISEETTRKLNKTPVKKNIVIYENESGITNTGVTVLNNLVLELKKYDILEGLDIDDRNYFCPVVDIDKIFNKIKHEGYVYVNEVVRDLRYLINYYISFAEKFANVDNKKKELVTFITNMFSLKLRDTLEEQFMDYDFSDITGDILQYVGPLKLKTIKFKDEDQVYK</sequence>
<organism evidence="2">
    <name type="scientific">Diabrotica virgifera virgifera</name>
    <name type="common">western corn rootworm</name>
    <dbReference type="NCBI Taxonomy" id="50390"/>
    <lineage>
        <taxon>Eukaryota</taxon>
        <taxon>Metazoa</taxon>
        <taxon>Ecdysozoa</taxon>
        <taxon>Arthropoda</taxon>
        <taxon>Hexapoda</taxon>
        <taxon>Insecta</taxon>
        <taxon>Pterygota</taxon>
        <taxon>Neoptera</taxon>
        <taxon>Endopterygota</taxon>
        <taxon>Coleoptera</taxon>
        <taxon>Polyphaga</taxon>
        <taxon>Cucujiformia</taxon>
        <taxon>Chrysomeloidea</taxon>
        <taxon>Chrysomelidae</taxon>
        <taxon>Galerucinae</taxon>
        <taxon>Diabroticina</taxon>
        <taxon>Diabroticites</taxon>
        <taxon>Diabrotica</taxon>
    </lineage>
</organism>
<dbReference type="RefSeq" id="XP_028132748.1">
    <property type="nucleotide sequence ID" value="XM_028276947.1"/>
</dbReference>